<organism evidence="2 3">
    <name type="scientific">Protopolystoma xenopodis</name>
    <dbReference type="NCBI Taxonomy" id="117903"/>
    <lineage>
        <taxon>Eukaryota</taxon>
        <taxon>Metazoa</taxon>
        <taxon>Spiralia</taxon>
        <taxon>Lophotrochozoa</taxon>
        <taxon>Platyhelminthes</taxon>
        <taxon>Monogenea</taxon>
        <taxon>Polyopisthocotylea</taxon>
        <taxon>Polystomatidea</taxon>
        <taxon>Polystomatidae</taxon>
        <taxon>Protopolystoma</taxon>
    </lineage>
</organism>
<accession>A0A3S5B5G2</accession>
<protein>
    <submittedName>
        <fullName evidence="2">Uncharacterized protein</fullName>
    </submittedName>
</protein>
<name>A0A3S5B5G2_9PLAT</name>
<feature type="region of interest" description="Disordered" evidence="1">
    <location>
        <begin position="1"/>
        <end position="45"/>
    </location>
</feature>
<dbReference type="EMBL" id="CAAALY010018721">
    <property type="protein sequence ID" value="VEL13726.1"/>
    <property type="molecule type" value="Genomic_DNA"/>
</dbReference>
<reference evidence="2" key="1">
    <citation type="submission" date="2018-11" db="EMBL/GenBank/DDBJ databases">
        <authorList>
            <consortium name="Pathogen Informatics"/>
        </authorList>
    </citation>
    <scope>NUCLEOTIDE SEQUENCE</scope>
</reference>
<evidence type="ECO:0000313" key="3">
    <source>
        <dbReference type="Proteomes" id="UP000784294"/>
    </source>
</evidence>
<proteinExistence type="predicted"/>
<feature type="compositionally biased region" description="Basic and acidic residues" evidence="1">
    <location>
        <begin position="18"/>
        <end position="29"/>
    </location>
</feature>
<evidence type="ECO:0000313" key="2">
    <source>
        <dbReference type="EMBL" id="VEL13726.1"/>
    </source>
</evidence>
<gene>
    <name evidence="2" type="ORF">PXEA_LOCUS7166</name>
</gene>
<dbReference type="Proteomes" id="UP000784294">
    <property type="component" value="Unassembled WGS sequence"/>
</dbReference>
<dbReference type="AlphaFoldDB" id="A0A3S5B5G2"/>
<evidence type="ECO:0000256" key="1">
    <source>
        <dbReference type="SAM" id="MobiDB-lite"/>
    </source>
</evidence>
<comment type="caution">
    <text evidence="2">The sequence shown here is derived from an EMBL/GenBank/DDBJ whole genome shotgun (WGS) entry which is preliminary data.</text>
</comment>
<sequence>MLDLDEDNEPKGGPRPRPRSEKTSRRETSLCRYTLLKSAKKNLSS</sequence>
<keyword evidence="3" id="KW-1185">Reference proteome</keyword>